<organism evidence="2">
    <name type="scientific">Timema bartmani</name>
    <dbReference type="NCBI Taxonomy" id="61472"/>
    <lineage>
        <taxon>Eukaryota</taxon>
        <taxon>Metazoa</taxon>
        <taxon>Ecdysozoa</taxon>
        <taxon>Arthropoda</taxon>
        <taxon>Hexapoda</taxon>
        <taxon>Insecta</taxon>
        <taxon>Pterygota</taxon>
        <taxon>Neoptera</taxon>
        <taxon>Polyneoptera</taxon>
        <taxon>Phasmatodea</taxon>
        <taxon>Timematodea</taxon>
        <taxon>Timematoidea</taxon>
        <taxon>Timematidae</taxon>
        <taxon>Timema</taxon>
    </lineage>
</organism>
<dbReference type="EMBL" id="OD570577">
    <property type="protein sequence ID" value="CAD7448803.1"/>
    <property type="molecule type" value="Genomic_DNA"/>
</dbReference>
<evidence type="ECO:0000313" key="2">
    <source>
        <dbReference type="EMBL" id="CAD7448803.1"/>
    </source>
</evidence>
<name>A0A7R9I628_9NEOP</name>
<protein>
    <submittedName>
        <fullName evidence="2">Uncharacterized protein</fullName>
    </submittedName>
</protein>
<accession>A0A7R9I628</accession>
<feature type="compositionally biased region" description="Acidic residues" evidence="1">
    <location>
        <begin position="32"/>
        <end position="48"/>
    </location>
</feature>
<gene>
    <name evidence="2" type="ORF">TBIB3V08_LOCUS11084</name>
</gene>
<evidence type="ECO:0000256" key="1">
    <source>
        <dbReference type="SAM" id="MobiDB-lite"/>
    </source>
</evidence>
<reference evidence="2" key="1">
    <citation type="submission" date="2020-11" db="EMBL/GenBank/DDBJ databases">
        <authorList>
            <person name="Tran Van P."/>
        </authorList>
    </citation>
    <scope>NUCLEOTIDE SEQUENCE</scope>
</reference>
<feature type="region of interest" description="Disordered" evidence="1">
    <location>
        <begin position="17"/>
        <end position="60"/>
    </location>
</feature>
<sequence length="74" mass="8466">MWTKEKLIKENWDREMKMDANDRNPPLIINLGDDDDEDESNSGDDAEEILATPLDKSRGDSNQLLDLLTGFYGH</sequence>
<proteinExistence type="predicted"/>
<dbReference type="AlphaFoldDB" id="A0A7R9I628"/>